<dbReference type="Proteomes" id="UP001159042">
    <property type="component" value="Unassembled WGS sequence"/>
</dbReference>
<proteinExistence type="predicted"/>
<evidence type="ECO:0000313" key="2">
    <source>
        <dbReference type="Proteomes" id="UP001159042"/>
    </source>
</evidence>
<accession>A0AAV8VPY3</accession>
<comment type="caution">
    <text evidence="1">The sequence shown here is derived from an EMBL/GenBank/DDBJ whole genome shotgun (WGS) entry which is preliminary data.</text>
</comment>
<dbReference type="EMBL" id="JANEYG010000042">
    <property type="protein sequence ID" value="KAJ8916428.1"/>
    <property type="molecule type" value="Genomic_DNA"/>
</dbReference>
<dbReference type="AlphaFoldDB" id="A0AAV8VPY3"/>
<reference evidence="1 2" key="1">
    <citation type="journal article" date="2023" name="Insect Mol. Biol.">
        <title>Genome sequencing provides insights into the evolution of gene families encoding plant cell wall-degrading enzymes in longhorned beetles.</title>
        <authorList>
            <person name="Shin N.R."/>
            <person name="Okamura Y."/>
            <person name="Kirsch R."/>
            <person name="Pauchet Y."/>
        </authorList>
    </citation>
    <scope>NUCLEOTIDE SEQUENCE [LARGE SCALE GENOMIC DNA]</scope>
    <source>
        <strain evidence="1">EAD_L_NR</strain>
    </source>
</reference>
<keyword evidence="2" id="KW-1185">Reference proteome</keyword>
<sequence>MDLIGLGDSGYALDKYMLILVLNAFPGSPEERYTARHCQVRNRIERLWRFKNTVEMFTERPYVLKNIQNLNNKYQLEHKLILPRNN</sequence>
<organism evidence="1 2">
    <name type="scientific">Exocentrus adspersus</name>
    <dbReference type="NCBI Taxonomy" id="1586481"/>
    <lineage>
        <taxon>Eukaryota</taxon>
        <taxon>Metazoa</taxon>
        <taxon>Ecdysozoa</taxon>
        <taxon>Arthropoda</taxon>
        <taxon>Hexapoda</taxon>
        <taxon>Insecta</taxon>
        <taxon>Pterygota</taxon>
        <taxon>Neoptera</taxon>
        <taxon>Endopterygota</taxon>
        <taxon>Coleoptera</taxon>
        <taxon>Polyphaga</taxon>
        <taxon>Cucujiformia</taxon>
        <taxon>Chrysomeloidea</taxon>
        <taxon>Cerambycidae</taxon>
        <taxon>Lamiinae</taxon>
        <taxon>Acanthocinini</taxon>
        <taxon>Exocentrus</taxon>
    </lineage>
</organism>
<evidence type="ECO:0000313" key="1">
    <source>
        <dbReference type="EMBL" id="KAJ8916428.1"/>
    </source>
</evidence>
<protein>
    <submittedName>
        <fullName evidence="1">Uncharacterized protein</fullName>
    </submittedName>
</protein>
<name>A0AAV8VPY3_9CUCU</name>
<gene>
    <name evidence="1" type="ORF">NQ315_014641</name>
</gene>